<evidence type="ECO:0000313" key="6">
    <source>
        <dbReference type="EMBL" id="KAG1820333.1"/>
    </source>
</evidence>
<keyword evidence="7" id="KW-1185">Reference proteome</keyword>
<dbReference type="PANTHER" id="PTHR44267">
    <property type="entry name" value="WD REPEAT-CONTAINING PROTEIN 43"/>
    <property type="match status" value="1"/>
</dbReference>
<dbReference type="GeneID" id="64629078"/>
<evidence type="ECO:0000256" key="1">
    <source>
        <dbReference type="ARBA" id="ARBA00004123"/>
    </source>
</evidence>
<evidence type="ECO:0000313" key="7">
    <source>
        <dbReference type="Proteomes" id="UP000807769"/>
    </source>
</evidence>
<dbReference type="InterPro" id="IPR052414">
    <property type="entry name" value="U3_snoRNA-assoc_WDR"/>
</dbReference>
<dbReference type="GO" id="GO:0005730">
    <property type="term" value="C:nucleolus"/>
    <property type="evidence" value="ECO:0007669"/>
    <property type="project" value="TreeGrafter"/>
</dbReference>
<dbReference type="AlphaFoldDB" id="A0A9P7EFG4"/>
<proteinExistence type="inferred from homology"/>
<comment type="subcellular location">
    <subcellularLocation>
        <location evidence="1">Nucleus</location>
    </subcellularLocation>
</comment>
<keyword evidence="2" id="KW-0539">Nucleus</keyword>
<dbReference type="GO" id="GO:0000462">
    <property type="term" value="P:maturation of SSU-rRNA from tricistronic rRNA transcript (SSU-rRNA, 5.8S rRNA, LSU-rRNA)"/>
    <property type="evidence" value="ECO:0007669"/>
    <property type="project" value="TreeGrafter"/>
</dbReference>
<evidence type="ECO:0000259" key="5">
    <source>
        <dbReference type="Pfam" id="PF04003"/>
    </source>
</evidence>
<feature type="compositionally biased region" description="Basic residues" evidence="4">
    <location>
        <begin position="10"/>
        <end position="22"/>
    </location>
</feature>
<feature type="domain" description="Small-subunit processome Utp12" evidence="5">
    <location>
        <begin position="145"/>
        <end position="262"/>
    </location>
</feature>
<feature type="region of interest" description="Disordered" evidence="4">
    <location>
        <begin position="275"/>
        <end position="373"/>
    </location>
</feature>
<dbReference type="RefSeq" id="XP_041195604.1">
    <property type="nucleotide sequence ID" value="XM_041335061.1"/>
</dbReference>
<evidence type="ECO:0000256" key="2">
    <source>
        <dbReference type="ARBA" id="ARBA00023242"/>
    </source>
</evidence>
<feature type="region of interest" description="Disordered" evidence="4">
    <location>
        <begin position="97"/>
        <end position="127"/>
    </location>
</feature>
<dbReference type="Pfam" id="PF04003">
    <property type="entry name" value="Utp12"/>
    <property type="match status" value="1"/>
</dbReference>
<dbReference type="EMBL" id="JABBWG010000008">
    <property type="protein sequence ID" value="KAG1820333.1"/>
    <property type="molecule type" value="Genomic_DNA"/>
</dbReference>
<reference evidence="6" key="1">
    <citation type="journal article" date="2020" name="New Phytol.">
        <title>Comparative genomics reveals dynamic genome evolution in host specialist ectomycorrhizal fungi.</title>
        <authorList>
            <person name="Lofgren L.A."/>
            <person name="Nguyen N.H."/>
            <person name="Vilgalys R."/>
            <person name="Ruytinx J."/>
            <person name="Liao H.L."/>
            <person name="Branco S."/>
            <person name="Kuo A."/>
            <person name="LaButti K."/>
            <person name="Lipzen A."/>
            <person name="Andreopoulos W."/>
            <person name="Pangilinan J."/>
            <person name="Riley R."/>
            <person name="Hundley H."/>
            <person name="Na H."/>
            <person name="Barry K."/>
            <person name="Grigoriev I.V."/>
            <person name="Stajich J.E."/>
            <person name="Kennedy P.G."/>
        </authorList>
    </citation>
    <scope>NUCLEOTIDE SEQUENCE</scope>
    <source>
        <strain evidence="6">MN1</strain>
    </source>
</reference>
<feature type="compositionally biased region" description="Polar residues" evidence="4">
    <location>
        <begin position="281"/>
        <end position="290"/>
    </location>
</feature>
<dbReference type="Proteomes" id="UP000807769">
    <property type="component" value="Unassembled WGS sequence"/>
</dbReference>
<feature type="compositionally biased region" description="Acidic residues" evidence="4">
    <location>
        <begin position="298"/>
        <end position="349"/>
    </location>
</feature>
<dbReference type="OrthoDB" id="30195at2759"/>
<protein>
    <recommendedName>
        <fullName evidence="5">Small-subunit processome Utp12 domain-containing protein</fullName>
    </recommendedName>
</protein>
<accession>A0A9P7EFG4</accession>
<feature type="compositionally biased region" description="Acidic residues" evidence="4">
    <location>
        <begin position="356"/>
        <end position="373"/>
    </location>
</feature>
<comment type="similarity">
    <text evidence="3">Belongs to the UTP5 family.</text>
</comment>
<gene>
    <name evidence="6" type="ORF">BJ212DRAFT_1339439</name>
</gene>
<evidence type="ECO:0000256" key="3">
    <source>
        <dbReference type="ARBA" id="ARBA00038335"/>
    </source>
</evidence>
<comment type="caution">
    <text evidence="6">The sequence shown here is derived from an EMBL/GenBank/DDBJ whole genome shotgun (WGS) entry which is preliminary data.</text>
</comment>
<sequence length="373" mass="39871">MVMSSVPPLKKARTKSSSRKAKPSISQTAQDEVLIDSEPASTSASKNARYAEPSSLAVHSGVELGEDQAMEDLAASQIDGALDVDLAELSLGQRLAAISGDARPSSSDSEEEQRQSPRKQKQDTPNIIPAHSLTRTLIQALHSSDSRLLETCLAHSDPAMVRNTVRRLPPQLAVPLLTACVERLGRGPRAASMKGGGGGASSQRGTGLVIWVKTVLAVHSGHLMTMPDLVSRLSGLHATLTSRLALQDSLLSLNGRLDMVLSQIEMRSSTAPTLIVPHKNGVSTTSQGERQPTKYVEGESEEEGMEVGVESGEDEGSVEDIELGGESEAEETDEEGSDEEDEEDSDGEEPTLNGFIDDEAEEFEDDEEDDESE</sequence>
<name>A0A9P7EFG4_9AGAM</name>
<feature type="region of interest" description="Disordered" evidence="4">
    <location>
        <begin position="1"/>
        <end position="56"/>
    </location>
</feature>
<evidence type="ECO:0000256" key="4">
    <source>
        <dbReference type="SAM" id="MobiDB-lite"/>
    </source>
</evidence>
<dbReference type="InterPro" id="IPR007148">
    <property type="entry name" value="SSU_processome_Utp12"/>
</dbReference>
<dbReference type="PANTHER" id="PTHR44267:SF1">
    <property type="entry name" value="WD REPEAT-CONTAINING PROTEIN 43"/>
    <property type="match status" value="1"/>
</dbReference>
<organism evidence="6 7">
    <name type="scientific">Suillus subaureus</name>
    <dbReference type="NCBI Taxonomy" id="48587"/>
    <lineage>
        <taxon>Eukaryota</taxon>
        <taxon>Fungi</taxon>
        <taxon>Dikarya</taxon>
        <taxon>Basidiomycota</taxon>
        <taxon>Agaricomycotina</taxon>
        <taxon>Agaricomycetes</taxon>
        <taxon>Agaricomycetidae</taxon>
        <taxon>Boletales</taxon>
        <taxon>Suillineae</taxon>
        <taxon>Suillaceae</taxon>
        <taxon>Suillus</taxon>
    </lineage>
</organism>